<sequence>MRQNNFGGHTTKDDTRAEGEDDEVLVAEDVGIGGPQPKVSSKPIDCHGDVLDDGDADEGLVLGAAGFVNAPEAEIWRESYTMQGNA</sequence>
<evidence type="ECO:0000313" key="3">
    <source>
        <dbReference type="Proteomes" id="UP000268093"/>
    </source>
</evidence>
<reference evidence="2 3" key="1">
    <citation type="journal article" date="2018" name="New Phytol.">
        <title>Phylogenomics of Endogonaceae and evolution of mycorrhizas within Mucoromycota.</title>
        <authorList>
            <person name="Chang Y."/>
            <person name="Desiro A."/>
            <person name="Na H."/>
            <person name="Sandor L."/>
            <person name="Lipzen A."/>
            <person name="Clum A."/>
            <person name="Barry K."/>
            <person name="Grigoriev I.V."/>
            <person name="Martin F.M."/>
            <person name="Stajich J.E."/>
            <person name="Smith M.E."/>
            <person name="Bonito G."/>
            <person name="Spatafora J.W."/>
        </authorList>
    </citation>
    <scope>NUCLEOTIDE SEQUENCE [LARGE SCALE GENOMIC DNA]</scope>
    <source>
        <strain evidence="2 3">GMNB39</strain>
    </source>
</reference>
<protein>
    <submittedName>
        <fullName evidence="2">Uncharacterized protein</fullName>
    </submittedName>
</protein>
<feature type="region of interest" description="Disordered" evidence="1">
    <location>
        <begin position="1"/>
        <end position="23"/>
    </location>
</feature>
<comment type="caution">
    <text evidence="2">The sequence shown here is derived from an EMBL/GenBank/DDBJ whole genome shotgun (WGS) entry which is preliminary data.</text>
</comment>
<organism evidence="2 3">
    <name type="scientific">Jimgerdemannia flammicorona</name>
    <dbReference type="NCBI Taxonomy" id="994334"/>
    <lineage>
        <taxon>Eukaryota</taxon>
        <taxon>Fungi</taxon>
        <taxon>Fungi incertae sedis</taxon>
        <taxon>Mucoromycota</taxon>
        <taxon>Mucoromycotina</taxon>
        <taxon>Endogonomycetes</taxon>
        <taxon>Endogonales</taxon>
        <taxon>Endogonaceae</taxon>
        <taxon>Jimgerdemannia</taxon>
    </lineage>
</organism>
<evidence type="ECO:0000256" key="1">
    <source>
        <dbReference type="SAM" id="MobiDB-lite"/>
    </source>
</evidence>
<gene>
    <name evidence="2" type="ORF">BC936DRAFT_145517</name>
</gene>
<evidence type="ECO:0000313" key="2">
    <source>
        <dbReference type="EMBL" id="RUP47627.1"/>
    </source>
</evidence>
<keyword evidence="3" id="KW-1185">Reference proteome</keyword>
<name>A0A433D9T6_9FUNG</name>
<dbReference type="Proteomes" id="UP000268093">
    <property type="component" value="Unassembled WGS sequence"/>
</dbReference>
<accession>A0A433D9T6</accession>
<proteinExistence type="predicted"/>
<dbReference type="AlphaFoldDB" id="A0A433D9T6"/>
<dbReference type="EMBL" id="RBNI01004288">
    <property type="protein sequence ID" value="RUP47627.1"/>
    <property type="molecule type" value="Genomic_DNA"/>
</dbReference>